<dbReference type="Proteomes" id="UP000005777">
    <property type="component" value="Unassembled WGS sequence"/>
</dbReference>
<gene>
    <name evidence="2" type="ORF">HMPREF9020_00017</name>
</gene>
<name>W5IHS4_SCAIO</name>
<proteinExistence type="predicted"/>
<dbReference type="RefSeq" id="WP_006292341.1">
    <property type="nucleotide sequence ID" value="NZ_GG770225.1"/>
</dbReference>
<dbReference type="SUPFAM" id="SSF140453">
    <property type="entry name" value="EsxAB dimer-like"/>
    <property type="match status" value="1"/>
</dbReference>
<feature type="region of interest" description="Disordered" evidence="1">
    <location>
        <begin position="97"/>
        <end position="184"/>
    </location>
</feature>
<evidence type="ECO:0000256" key="1">
    <source>
        <dbReference type="SAM" id="MobiDB-lite"/>
    </source>
</evidence>
<feature type="compositionally biased region" description="Basic and acidic residues" evidence="1">
    <location>
        <begin position="137"/>
        <end position="148"/>
    </location>
</feature>
<organism evidence="2 3">
    <name type="scientific">Scardovia inopinata F0304</name>
    <dbReference type="NCBI Taxonomy" id="641146"/>
    <lineage>
        <taxon>Bacteria</taxon>
        <taxon>Bacillati</taxon>
        <taxon>Actinomycetota</taxon>
        <taxon>Actinomycetes</taxon>
        <taxon>Bifidobacteriales</taxon>
        <taxon>Bifidobacteriaceae</taxon>
        <taxon>Scardovia</taxon>
    </lineage>
</organism>
<protein>
    <submittedName>
        <fullName evidence="2">Uncharacterized protein</fullName>
    </submittedName>
</protein>
<feature type="compositionally biased region" description="Low complexity" evidence="1">
    <location>
        <begin position="154"/>
        <end position="167"/>
    </location>
</feature>
<sequence length="184" mass="19610">MADPKTSGEIKITPDDIKQYGDSFVTNAGVIKALGEKDGSLNSALSDCEGAAYEALVNRLKQVSQAADNIHQGLSTYADNLNNAAVSFEGVDASISHKYGSDAGDNFKGEGGSNITRGRHHDRSTDISVDENGVSVDNKDNYNRKNGEGEYQESRSSNTTVNNNGVSHSESRSASHTPKQKKGK</sequence>
<dbReference type="AlphaFoldDB" id="W5IHS4"/>
<evidence type="ECO:0000313" key="2">
    <source>
        <dbReference type="EMBL" id="EFG26398.1"/>
    </source>
</evidence>
<dbReference type="HOGENOM" id="CLU_1467233_0_0_11"/>
<dbReference type="InterPro" id="IPR036689">
    <property type="entry name" value="ESAT-6-like_sf"/>
</dbReference>
<keyword evidence="3" id="KW-1185">Reference proteome</keyword>
<comment type="caution">
    <text evidence="2">The sequence shown here is derived from an EMBL/GenBank/DDBJ whole genome shotgun (WGS) entry which is preliminary data.</text>
</comment>
<accession>W5IHS4</accession>
<reference evidence="2 3" key="1">
    <citation type="submission" date="2012-01" db="EMBL/GenBank/DDBJ databases">
        <title>The Genome Sequence of Scardovia inopinata F0304.</title>
        <authorList>
            <consortium name="The Broad Institute Genome Sequencing Platform"/>
            <person name="Ward D."/>
            <person name="Earl A."/>
            <person name="Feldgarden M."/>
            <person name="Gevers D."/>
            <person name="Young S."/>
            <person name="Zeng Q."/>
            <person name="Koehrsen M."/>
            <person name="Alvarado L."/>
            <person name="Berlin A.M."/>
            <person name="Borenstein D."/>
            <person name="Chapman S.B."/>
            <person name="Chen Z."/>
            <person name="Engels R."/>
            <person name="Freedman E."/>
            <person name="Gellesch M."/>
            <person name="Goldberg J."/>
            <person name="Griggs A."/>
            <person name="Gujja S."/>
            <person name="Heilman E.R."/>
            <person name="Heiman D.I."/>
            <person name="Hepburn T.A."/>
            <person name="Howarth C."/>
            <person name="Jen D."/>
            <person name="Larson L."/>
            <person name="Mehta T."/>
            <person name="Park D."/>
            <person name="Pearson M."/>
            <person name="Richards J."/>
            <person name="Roberts A."/>
            <person name="Saif S."/>
            <person name="Shea T.D."/>
            <person name="Shenoy N."/>
            <person name="Sisk P."/>
            <person name="Stolte C."/>
            <person name="Sykes S.N."/>
            <person name="Walk T."/>
            <person name="White J."/>
            <person name="Yandava C."/>
            <person name="Izard J."/>
            <person name="Baranova O.V."/>
            <person name="Blanton J.M."/>
            <person name="Tanner A.C."/>
            <person name="Dewhirst F."/>
            <person name="Haas B."/>
            <person name="Nusbaum C."/>
            <person name="Birren B."/>
        </authorList>
    </citation>
    <scope>NUCLEOTIDE SEQUENCE [LARGE SCALE GENOMIC DNA]</scope>
    <source>
        <strain evidence="2 3">F0304</strain>
    </source>
</reference>
<dbReference type="Gene3D" id="1.10.287.1060">
    <property type="entry name" value="ESAT-6-like"/>
    <property type="match status" value="1"/>
</dbReference>
<evidence type="ECO:0000313" key="3">
    <source>
        <dbReference type="Proteomes" id="UP000005777"/>
    </source>
</evidence>
<dbReference type="eggNOG" id="ENOG50323NP">
    <property type="taxonomic scope" value="Bacteria"/>
</dbReference>
<dbReference type="EMBL" id="ADCX01000001">
    <property type="protein sequence ID" value="EFG26398.1"/>
    <property type="molecule type" value="Genomic_DNA"/>
</dbReference>